<reference evidence="10" key="1">
    <citation type="submission" date="2023-07" db="EMBL/GenBank/DDBJ databases">
        <title>draft genome sequence of fig (Ficus carica).</title>
        <authorList>
            <person name="Takahashi T."/>
            <person name="Nishimura K."/>
        </authorList>
    </citation>
    <scope>NUCLEOTIDE SEQUENCE</scope>
</reference>
<organism evidence="10 11">
    <name type="scientific">Ficus carica</name>
    <name type="common">Common fig</name>
    <dbReference type="NCBI Taxonomy" id="3494"/>
    <lineage>
        <taxon>Eukaryota</taxon>
        <taxon>Viridiplantae</taxon>
        <taxon>Streptophyta</taxon>
        <taxon>Embryophyta</taxon>
        <taxon>Tracheophyta</taxon>
        <taxon>Spermatophyta</taxon>
        <taxon>Magnoliopsida</taxon>
        <taxon>eudicotyledons</taxon>
        <taxon>Gunneridae</taxon>
        <taxon>Pentapetalae</taxon>
        <taxon>rosids</taxon>
        <taxon>fabids</taxon>
        <taxon>Rosales</taxon>
        <taxon>Moraceae</taxon>
        <taxon>Ficeae</taxon>
        <taxon>Ficus</taxon>
    </lineage>
</organism>
<comment type="similarity">
    <text evidence="5">Belongs to the AB hydrolase superfamily. Epoxide hydrolase family.</text>
</comment>
<dbReference type="SUPFAM" id="SSF53474">
    <property type="entry name" value="alpha/beta-Hydrolases"/>
    <property type="match status" value="1"/>
</dbReference>
<dbReference type="AlphaFoldDB" id="A0AA88DH21"/>
<comment type="caution">
    <text evidence="10">The sequence shown here is derived from an EMBL/GenBank/DDBJ whole genome shotgun (WGS) entry which is preliminary data.</text>
</comment>
<sequence>MSGINHRRVYTNGIWMHIAEKGQEGQGPLVLLIHGFPQLWSCWSHQISSLAEHGFHVVAPDLRGYGDSDCPPDPSSYTLLHIVGDLIGLLDELRHKQNFVPGNTDATNFAHSLIHRVKALVNLGVPYRPRSPEMKPLQFMTKVFGEGLYISQFQEPGRAEKSFSKHDCLTILKKFLLLNGPDPLVAPPGVEIIDFLETPSSLPPWISEDELQFCASKFQKSGFTGGLNYYRAMDMNWELLGAWQGAKITVPTKLIVGDKDLGFQSFGTKAYIEGQQFKNLVPDVEVIVIDGHHFIHQEKAEQVTLEILSFFKNISPA</sequence>
<evidence type="ECO:0000256" key="8">
    <source>
        <dbReference type="ARBA" id="ARBA00093212"/>
    </source>
</evidence>
<evidence type="ECO:0000256" key="7">
    <source>
        <dbReference type="ARBA" id="ARBA00058358"/>
    </source>
</evidence>
<comment type="subunit">
    <text evidence="2">Homodimer.</text>
</comment>
<dbReference type="Proteomes" id="UP001187192">
    <property type="component" value="Unassembled WGS sequence"/>
</dbReference>
<evidence type="ECO:0000259" key="9">
    <source>
        <dbReference type="Pfam" id="PF00561"/>
    </source>
</evidence>
<evidence type="ECO:0000256" key="2">
    <source>
        <dbReference type="ARBA" id="ARBA00011738"/>
    </source>
</evidence>
<dbReference type="GO" id="GO:0004301">
    <property type="term" value="F:epoxide hydrolase activity"/>
    <property type="evidence" value="ECO:0007669"/>
    <property type="project" value="UniProtKB-EC"/>
</dbReference>
<evidence type="ECO:0000256" key="5">
    <source>
        <dbReference type="ARBA" id="ARBA00038334"/>
    </source>
</evidence>
<dbReference type="InterPro" id="IPR000073">
    <property type="entry name" value="AB_hydrolase_1"/>
</dbReference>
<feature type="domain" description="AB hydrolase-1" evidence="9">
    <location>
        <begin position="28"/>
        <end position="296"/>
    </location>
</feature>
<name>A0AA88DH21_FICCA</name>
<dbReference type="Pfam" id="PF00561">
    <property type="entry name" value="Abhydrolase_1"/>
    <property type="match status" value="1"/>
</dbReference>
<proteinExistence type="inferred from homology"/>
<keyword evidence="4" id="KW-0378">Hydrolase</keyword>
<dbReference type="Gene3D" id="3.40.50.1820">
    <property type="entry name" value="alpha/beta hydrolase"/>
    <property type="match status" value="1"/>
</dbReference>
<evidence type="ECO:0000256" key="6">
    <source>
        <dbReference type="ARBA" id="ARBA00051067"/>
    </source>
</evidence>
<accession>A0AA88DH21</accession>
<dbReference type="EC" id="3.3.2.10" evidence="3"/>
<dbReference type="InterPro" id="IPR000639">
    <property type="entry name" value="Epox_hydrolase-like"/>
</dbReference>
<comment type="function">
    <text evidence="7">Epoxide hydrolase involved in the biosynthesis of cucurbitacin and mogroside tetracyclic triterpene natural products (e.g. siamenoside I and mogrosides IV, V and VI). Cucurbitacins have cytotoxic properties and exhibit deterrent taste as a defense barrier against herbivores. Mogrosides are nonsugar highly oxygenated compounds used as high-intensity zero-calorie sweeteners; they also possess pharmacological properties such as regulating immunity, lowering blood sugar and lipid levels, protecting the liver, and acting as antioxidants and antitumor agents. Catalyzes the hydrolysis of aromatic epoxide-containing substrates, such as the conversion of 24,25-epoxycucurbitadienol to 24,25-dihydroxycucurbitadienol.</text>
</comment>
<comment type="catalytic activity">
    <reaction evidence="8">
        <text>(24S)-24,25-epoxycucurbitadienol + H2O = (24R)-24,25-dihydroxycucurbitadienol</text>
        <dbReference type="Rhea" id="RHEA:81855"/>
        <dbReference type="ChEBI" id="CHEBI:15377"/>
        <dbReference type="ChEBI" id="CHEBI:229949"/>
        <dbReference type="ChEBI" id="CHEBI:229950"/>
    </reaction>
    <physiologicalReaction direction="left-to-right" evidence="8">
        <dbReference type="Rhea" id="RHEA:81856"/>
    </physiologicalReaction>
</comment>
<evidence type="ECO:0000313" key="11">
    <source>
        <dbReference type="Proteomes" id="UP001187192"/>
    </source>
</evidence>
<evidence type="ECO:0000256" key="3">
    <source>
        <dbReference type="ARBA" id="ARBA00013006"/>
    </source>
</evidence>
<dbReference type="EMBL" id="BTGU01000059">
    <property type="protein sequence ID" value="GMN55737.1"/>
    <property type="molecule type" value="Genomic_DNA"/>
</dbReference>
<keyword evidence="11" id="KW-1185">Reference proteome</keyword>
<comment type="catalytic activity">
    <reaction evidence="6">
        <text>an epoxide + H2O = an ethanediol</text>
        <dbReference type="Rhea" id="RHEA:19037"/>
        <dbReference type="ChEBI" id="CHEBI:15377"/>
        <dbReference type="ChEBI" id="CHEBI:32955"/>
        <dbReference type="ChEBI" id="CHEBI:140594"/>
        <dbReference type="EC" id="3.3.2.10"/>
    </reaction>
    <physiologicalReaction direction="left-to-right" evidence="6">
        <dbReference type="Rhea" id="RHEA:19038"/>
    </physiologicalReaction>
</comment>
<comment type="pathway">
    <text evidence="1">Secondary metabolite biosynthesis; terpenoid biosynthesis.</text>
</comment>
<evidence type="ECO:0000256" key="4">
    <source>
        <dbReference type="ARBA" id="ARBA00022801"/>
    </source>
</evidence>
<dbReference type="FunFam" id="3.40.50.1820:FF:000161">
    <property type="entry name" value="Epoxide hydrolase"/>
    <property type="match status" value="1"/>
</dbReference>
<evidence type="ECO:0000256" key="1">
    <source>
        <dbReference type="ARBA" id="ARBA00004721"/>
    </source>
</evidence>
<gene>
    <name evidence="10" type="ORF">TIFTF001_024857</name>
</gene>
<dbReference type="PANTHER" id="PTHR43329">
    <property type="entry name" value="EPOXIDE HYDROLASE"/>
    <property type="match status" value="1"/>
</dbReference>
<dbReference type="PRINTS" id="PR00412">
    <property type="entry name" value="EPOXHYDRLASE"/>
</dbReference>
<dbReference type="InterPro" id="IPR029058">
    <property type="entry name" value="AB_hydrolase_fold"/>
</dbReference>
<protein>
    <recommendedName>
        <fullName evidence="3">soluble epoxide hydrolase</fullName>
        <ecNumber evidence="3">3.3.2.10</ecNumber>
    </recommendedName>
</protein>
<evidence type="ECO:0000313" key="10">
    <source>
        <dbReference type="EMBL" id="GMN55737.1"/>
    </source>
</evidence>